<dbReference type="AlphaFoldDB" id="A0A2K1Q437"/>
<dbReference type="RefSeq" id="WP_103074830.1">
    <property type="nucleotide sequence ID" value="NZ_NPZB01000001.1"/>
</dbReference>
<evidence type="ECO:0008006" key="3">
    <source>
        <dbReference type="Google" id="ProtNLM"/>
    </source>
</evidence>
<dbReference type="OrthoDB" id="5959054at2"/>
<dbReference type="Proteomes" id="UP000236220">
    <property type="component" value="Unassembled WGS sequence"/>
</dbReference>
<reference evidence="1 2" key="1">
    <citation type="submission" date="2017-08" db="EMBL/GenBank/DDBJ databases">
        <title>Lysobacter sylvestris genome.</title>
        <authorList>
            <person name="Zhang D.-C."/>
            <person name="Albuquerque L."/>
            <person name="Franca L."/>
            <person name="Froufe H.J.C."/>
            <person name="Barroso C."/>
            <person name="Egas C."/>
            <person name="Da Costa M."/>
            <person name="Margesin R."/>
        </authorList>
    </citation>
    <scope>NUCLEOTIDE SEQUENCE [LARGE SCALE GENOMIC DNA]</scope>
    <source>
        <strain evidence="1 2">AM20-91</strain>
    </source>
</reference>
<sequence length="210" mass="23325">MSDRDALDATLADWRARWPEWQIAELFVAVESRVTAMAWFDLLAQLAHAAWGGSDPTPGLAKLGWWQEELRGWAKGLRRHPLGLALQKQAVDWSAFADTLSVLRERELATADEQVAVATLQPFLSAIRLVERQLFGESALDSDPTQLWRSLRVMGGLPVVAATLQRGGPRARRILDALAVARANAAREGDAITISRWRTLVLAWRAARGR</sequence>
<dbReference type="EMBL" id="NPZB01000001">
    <property type="protein sequence ID" value="PNS09805.1"/>
    <property type="molecule type" value="Genomic_DNA"/>
</dbReference>
<keyword evidence="2" id="KW-1185">Reference proteome</keyword>
<gene>
    <name evidence="1" type="ORF">Lysil_1434</name>
</gene>
<evidence type="ECO:0000313" key="2">
    <source>
        <dbReference type="Proteomes" id="UP000236220"/>
    </source>
</evidence>
<name>A0A2K1Q437_9GAMM</name>
<organism evidence="1 2">
    <name type="scientific">Solilutibacter silvestris</name>
    <dbReference type="NCBI Taxonomy" id="1645665"/>
    <lineage>
        <taxon>Bacteria</taxon>
        <taxon>Pseudomonadati</taxon>
        <taxon>Pseudomonadota</taxon>
        <taxon>Gammaproteobacteria</taxon>
        <taxon>Lysobacterales</taxon>
        <taxon>Lysobacteraceae</taxon>
        <taxon>Solilutibacter</taxon>
    </lineage>
</organism>
<evidence type="ECO:0000313" key="1">
    <source>
        <dbReference type="EMBL" id="PNS09805.1"/>
    </source>
</evidence>
<proteinExistence type="predicted"/>
<protein>
    <recommendedName>
        <fullName evidence="3">Phytoene/squalene synthetase</fullName>
    </recommendedName>
</protein>
<accession>A0A2K1Q437</accession>
<comment type="caution">
    <text evidence="1">The sequence shown here is derived from an EMBL/GenBank/DDBJ whole genome shotgun (WGS) entry which is preliminary data.</text>
</comment>